<dbReference type="EMBL" id="CP069109">
    <property type="protein sequence ID" value="QSS58251.1"/>
    <property type="molecule type" value="Genomic_DNA"/>
</dbReference>
<dbReference type="GO" id="GO:0016020">
    <property type="term" value="C:membrane"/>
    <property type="evidence" value="ECO:0007669"/>
    <property type="project" value="UniProtKB-SubCell"/>
</dbReference>
<evidence type="ECO:0000256" key="3">
    <source>
        <dbReference type="ARBA" id="ARBA00022692"/>
    </source>
</evidence>
<feature type="transmembrane region" description="Helical" evidence="7">
    <location>
        <begin position="361"/>
        <end position="382"/>
    </location>
</feature>
<dbReference type="PANTHER" id="PTHR43791">
    <property type="entry name" value="PERMEASE-RELATED"/>
    <property type="match status" value="1"/>
</dbReference>
<dbReference type="Pfam" id="PF07690">
    <property type="entry name" value="MFS_1"/>
    <property type="match status" value="1"/>
</dbReference>
<evidence type="ECO:0000313" key="9">
    <source>
        <dbReference type="Proteomes" id="UP000663671"/>
    </source>
</evidence>
<gene>
    <name evidence="8" type="ORF">I7I51_07674</name>
</gene>
<dbReference type="Gene3D" id="1.20.1250.20">
    <property type="entry name" value="MFS general substrate transporter like domains"/>
    <property type="match status" value="2"/>
</dbReference>
<dbReference type="AlphaFoldDB" id="A0A8A1LWU2"/>
<dbReference type="Proteomes" id="UP000663671">
    <property type="component" value="Chromosome 2"/>
</dbReference>
<evidence type="ECO:0000256" key="4">
    <source>
        <dbReference type="ARBA" id="ARBA00022989"/>
    </source>
</evidence>
<keyword evidence="5 7" id="KW-0472">Membrane</keyword>
<reference evidence="8" key="1">
    <citation type="submission" date="2021-01" db="EMBL/GenBank/DDBJ databases">
        <title>Chromosome-level genome assembly of a human fungal pathogen reveals clustering of transcriptionally co-regulated genes.</title>
        <authorList>
            <person name="Voorhies M."/>
            <person name="Cohen S."/>
            <person name="Shea T.P."/>
            <person name="Petrus S."/>
            <person name="Munoz J.F."/>
            <person name="Poplawski S."/>
            <person name="Goldman W.E."/>
            <person name="Michael T."/>
            <person name="Cuomo C.A."/>
            <person name="Sil A."/>
            <person name="Beyhan S."/>
        </authorList>
    </citation>
    <scope>NUCLEOTIDE SEQUENCE</scope>
    <source>
        <strain evidence="8">WU24</strain>
    </source>
</reference>
<dbReference type="OrthoDB" id="2985014at2759"/>
<evidence type="ECO:0000256" key="1">
    <source>
        <dbReference type="ARBA" id="ARBA00004141"/>
    </source>
</evidence>
<dbReference type="GO" id="GO:0022857">
    <property type="term" value="F:transmembrane transporter activity"/>
    <property type="evidence" value="ECO:0007669"/>
    <property type="project" value="InterPro"/>
</dbReference>
<comment type="subcellular location">
    <subcellularLocation>
        <location evidence="1">Membrane</location>
        <topology evidence="1">Multi-pass membrane protein</topology>
    </subcellularLocation>
</comment>
<accession>A0A8A1LWU2</accession>
<keyword evidence="4 7" id="KW-1133">Transmembrane helix</keyword>
<evidence type="ECO:0000256" key="5">
    <source>
        <dbReference type="ARBA" id="ARBA00023136"/>
    </source>
</evidence>
<protein>
    <submittedName>
        <fullName evidence="8">High-affinity nicotinic acid transporter</fullName>
    </submittedName>
</protein>
<feature type="region of interest" description="Disordered" evidence="6">
    <location>
        <begin position="1"/>
        <end position="22"/>
    </location>
</feature>
<feature type="transmembrane region" description="Helical" evidence="7">
    <location>
        <begin position="165"/>
        <end position="186"/>
    </location>
</feature>
<name>A0A8A1LWU2_AJECA</name>
<evidence type="ECO:0000256" key="2">
    <source>
        <dbReference type="ARBA" id="ARBA00022448"/>
    </source>
</evidence>
<feature type="transmembrane region" description="Helical" evidence="7">
    <location>
        <begin position="228"/>
        <end position="248"/>
    </location>
</feature>
<proteinExistence type="predicted"/>
<dbReference type="InterPro" id="IPR036259">
    <property type="entry name" value="MFS_trans_sf"/>
</dbReference>
<dbReference type="InterPro" id="IPR011701">
    <property type="entry name" value="MFS"/>
</dbReference>
<feature type="transmembrane region" description="Helical" evidence="7">
    <location>
        <begin position="453"/>
        <end position="475"/>
    </location>
</feature>
<evidence type="ECO:0000256" key="7">
    <source>
        <dbReference type="SAM" id="Phobius"/>
    </source>
</evidence>
<dbReference type="PANTHER" id="PTHR43791:SF36">
    <property type="entry name" value="TRANSPORTER, PUTATIVE (AFU_ORTHOLOGUE AFUA_6G08340)-RELATED"/>
    <property type="match status" value="1"/>
</dbReference>
<evidence type="ECO:0000313" key="8">
    <source>
        <dbReference type="EMBL" id="QSS58251.1"/>
    </source>
</evidence>
<feature type="transmembrane region" description="Helical" evidence="7">
    <location>
        <begin position="388"/>
        <end position="411"/>
    </location>
</feature>
<feature type="transmembrane region" description="Helical" evidence="7">
    <location>
        <begin position="334"/>
        <end position="354"/>
    </location>
</feature>
<dbReference type="VEuPathDB" id="FungiDB:I7I51_07674"/>
<dbReference type="FunFam" id="1.20.1250.20:FF:000013">
    <property type="entry name" value="MFS general substrate transporter"/>
    <property type="match status" value="1"/>
</dbReference>
<keyword evidence="3 7" id="KW-0812">Transmembrane</keyword>
<feature type="transmembrane region" description="Helical" evidence="7">
    <location>
        <begin position="192"/>
        <end position="216"/>
    </location>
</feature>
<dbReference type="SUPFAM" id="SSF103473">
    <property type="entry name" value="MFS general substrate transporter"/>
    <property type="match status" value="1"/>
</dbReference>
<organism evidence="8 9">
    <name type="scientific">Ajellomyces capsulatus</name>
    <name type="common">Darling's disease fungus</name>
    <name type="synonym">Histoplasma capsulatum</name>
    <dbReference type="NCBI Taxonomy" id="5037"/>
    <lineage>
        <taxon>Eukaryota</taxon>
        <taxon>Fungi</taxon>
        <taxon>Dikarya</taxon>
        <taxon>Ascomycota</taxon>
        <taxon>Pezizomycotina</taxon>
        <taxon>Eurotiomycetes</taxon>
        <taxon>Eurotiomycetidae</taxon>
        <taxon>Onygenales</taxon>
        <taxon>Ajellomycetaceae</taxon>
        <taxon>Histoplasma</taxon>
    </lineage>
</organism>
<evidence type="ECO:0000256" key="6">
    <source>
        <dbReference type="SAM" id="MobiDB-lite"/>
    </source>
</evidence>
<keyword evidence="2" id="KW-0813">Transport</keyword>
<sequence>MTVTDGDDGGGASGSSERRPFPPLLWSRIQRSLNRRNLTAFGFQSWRSAETFCFLRMPTGALAAVLGLDLPLKTVSNHTVCTYRISKSGFAVTPNLCSNSTTSGAKPRGFVLENHLPQPSALLGVPNLLEDGVRETTKQLEITPELARVERNLVRRQDWVIMPQVACLYLLAGFAPTIVFYLTIWYTRDEVAFRTALLVGMAALSGAFSGLISYAISLINTNIGRWRILFLIEGLPTVVFAFIALLFLPDRPETSKFLRNEEERKVSIMRMHRGQKSEGPKVLVKKHVISAFKDWKIYACALSKMGHDAALALITVFLPTIVKSLGFTPQQAQYLTIGPYMTGWVMMVIVSLLSDRTKMRGPFLIGCAMFSIIGATLLFTYPAESNRKVALCGIFILLAGVFPCVPLQVQWASDNCGAESKKTTAISMLLVAGHSWSILVSKSFPTNEGPRFIRGYSIVLSFLSLSVILPTILHVRHRIVNARRDRKYGIPNANDPVDTSELADHAPMFRYVL</sequence>